<dbReference type="OrthoDB" id="9788295at2"/>
<gene>
    <name evidence="13" type="ordered locus">Namu_4176</name>
</gene>
<keyword evidence="14" id="KW-1185">Reference proteome</keyword>
<dbReference type="InterPro" id="IPR019943">
    <property type="entry name" value="F420_FbiB_C"/>
</dbReference>
<evidence type="ECO:0000256" key="8">
    <source>
        <dbReference type="ARBA" id="ARBA00023211"/>
    </source>
</evidence>
<keyword evidence="5" id="KW-0630">Potassium</keyword>
<evidence type="ECO:0000256" key="10">
    <source>
        <dbReference type="SAM" id="MobiDB-lite"/>
    </source>
</evidence>
<dbReference type="RefSeq" id="WP_015749290.1">
    <property type="nucleotide sequence ID" value="NC_013235.1"/>
</dbReference>
<dbReference type="Gene3D" id="3.90.1660.10">
    <property type="entry name" value="CofE-like domain"/>
    <property type="match status" value="1"/>
</dbReference>
<dbReference type="eggNOG" id="COG1478">
    <property type="taxonomic scope" value="Bacteria"/>
</dbReference>
<organism evidence="13 14">
    <name type="scientific">Nakamurella multipartita (strain ATCC 700099 / DSM 44233 / CIP 104796 / JCM 9543 / NBRC 105858 / Y-104)</name>
    <name type="common">Microsphaera multipartita</name>
    <dbReference type="NCBI Taxonomy" id="479431"/>
    <lineage>
        <taxon>Bacteria</taxon>
        <taxon>Bacillati</taxon>
        <taxon>Actinomycetota</taxon>
        <taxon>Actinomycetes</taxon>
        <taxon>Nakamurellales</taxon>
        <taxon>Nakamurellaceae</taxon>
        <taxon>Nakamurella</taxon>
    </lineage>
</organism>
<dbReference type="Pfam" id="PF01996">
    <property type="entry name" value="F420_ligase"/>
    <property type="match status" value="1"/>
</dbReference>
<dbReference type="GO" id="GO:0052618">
    <property type="term" value="F:coenzyme F420-0:L-glutamate ligase activity"/>
    <property type="evidence" value="ECO:0007669"/>
    <property type="project" value="TreeGrafter"/>
</dbReference>
<dbReference type="Gene3D" id="3.40.109.10">
    <property type="entry name" value="NADH Oxidase"/>
    <property type="match status" value="1"/>
</dbReference>
<dbReference type="EMBL" id="CP001737">
    <property type="protein sequence ID" value="ACV80465.1"/>
    <property type="molecule type" value="Genomic_DNA"/>
</dbReference>
<dbReference type="InterPro" id="IPR008225">
    <property type="entry name" value="F420-0_g-glutamyl_ligase"/>
</dbReference>
<keyword evidence="4" id="KW-0460">Magnesium</keyword>
<proteinExistence type="inferred from homology"/>
<keyword evidence="9" id="KW-0511">Multifunctional enzyme</keyword>
<evidence type="ECO:0000256" key="9">
    <source>
        <dbReference type="ARBA" id="ARBA00023268"/>
    </source>
</evidence>
<dbReference type="HOGENOM" id="CLU_051152_0_0_11"/>
<evidence type="ECO:0000256" key="4">
    <source>
        <dbReference type="ARBA" id="ARBA00022842"/>
    </source>
</evidence>
<evidence type="ECO:0000256" key="1">
    <source>
        <dbReference type="ARBA" id="ARBA00022598"/>
    </source>
</evidence>
<feature type="domain" description="Nitroreductase" evidence="11">
    <location>
        <begin position="278"/>
        <end position="444"/>
    </location>
</feature>
<dbReference type="PANTHER" id="PTHR47917:SF1">
    <property type="entry name" value="COENZYME F420:L-GLUTAMATE LIGASE"/>
    <property type="match status" value="1"/>
</dbReference>
<keyword evidence="6" id="KW-0560">Oxidoreductase</keyword>
<dbReference type="Pfam" id="PF00881">
    <property type="entry name" value="Nitroreductase"/>
    <property type="match status" value="1"/>
</dbReference>
<dbReference type="SUPFAM" id="SSF55469">
    <property type="entry name" value="FMN-dependent nitroreductase-like"/>
    <property type="match status" value="1"/>
</dbReference>
<accession>C8XIK0</accession>
<dbReference type="NCBIfam" id="TIGR03553">
    <property type="entry name" value="F420_FbiB_CTERM"/>
    <property type="match status" value="1"/>
</dbReference>
<dbReference type="PANTHER" id="PTHR47917">
    <property type="match status" value="1"/>
</dbReference>
<dbReference type="InterPro" id="IPR002847">
    <property type="entry name" value="F420-0_gamma-glut_ligase-dom"/>
</dbReference>
<evidence type="ECO:0000256" key="7">
    <source>
        <dbReference type="ARBA" id="ARBA00023134"/>
    </source>
</evidence>
<dbReference type="AlphaFoldDB" id="C8XIK0"/>
<dbReference type="STRING" id="479431.Namu_4176"/>
<reference evidence="13 14" key="2">
    <citation type="journal article" date="2010" name="Stand. Genomic Sci.">
        <title>Complete genome sequence of Nakamurella multipartita type strain (Y-104).</title>
        <authorList>
            <person name="Tice H."/>
            <person name="Mayilraj S."/>
            <person name="Sims D."/>
            <person name="Lapidus A."/>
            <person name="Nolan M."/>
            <person name="Lucas S."/>
            <person name="Glavina Del Rio T."/>
            <person name="Copeland A."/>
            <person name="Cheng J.F."/>
            <person name="Meincke L."/>
            <person name="Bruce D."/>
            <person name="Goodwin L."/>
            <person name="Pitluck S."/>
            <person name="Ivanova N."/>
            <person name="Mavromatis K."/>
            <person name="Ovchinnikova G."/>
            <person name="Pati A."/>
            <person name="Chen A."/>
            <person name="Palaniappan K."/>
            <person name="Land M."/>
            <person name="Hauser L."/>
            <person name="Chang Y.J."/>
            <person name="Jeffries C.D."/>
            <person name="Detter J.C."/>
            <person name="Brettin T."/>
            <person name="Rohde M."/>
            <person name="Goker M."/>
            <person name="Bristow J."/>
            <person name="Eisen J.A."/>
            <person name="Markowitz V."/>
            <person name="Hugenholtz P."/>
            <person name="Kyrpides N.C."/>
            <person name="Klenk H.P."/>
            <person name="Chen F."/>
        </authorList>
    </citation>
    <scope>NUCLEOTIDE SEQUENCE [LARGE SCALE GENOMIC DNA]</scope>
    <source>
        <strain evidence="14">ATCC 700099 / DSM 44233 / CIP 104796 / JCM 9543 / NBRC 105858 / Y-104</strain>
    </source>
</reference>
<evidence type="ECO:0000256" key="3">
    <source>
        <dbReference type="ARBA" id="ARBA00022741"/>
    </source>
</evidence>
<keyword evidence="2" id="KW-0479">Metal-binding</keyword>
<dbReference type="NCBIfam" id="TIGR01916">
    <property type="entry name" value="F420_cofE"/>
    <property type="match status" value="1"/>
</dbReference>
<dbReference type="SUPFAM" id="SSF144010">
    <property type="entry name" value="CofE-like"/>
    <property type="match status" value="1"/>
</dbReference>
<evidence type="ECO:0000313" key="13">
    <source>
        <dbReference type="EMBL" id="ACV80465.1"/>
    </source>
</evidence>
<keyword evidence="8" id="KW-0464">Manganese</keyword>
<evidence type="ECO:0000256" key="2">
    <source>
        <dbReference type="ARBA" id="ARBA00022723"/>
    </source>
</evidence>
<keyword evidence="7" id="KW-0342">GTP-binding</keyword>
<protein>
    <submittedName>
        <fullName evidence="13">F420-dependent oxidoreductase</fullName>
    </submittedName>
</protein>
<dbReference type="InterPro" id="IPR000415">
    <property type="entry name" value="Nitroreductase-like"/>
</dbReference>
<dbReference type="GO" id="GO:0016491">
    <property type="term" value="F:oxidoreductase activity"/>
    <property type="evidence" value="ECO:0007669"/>
    <property type="project" value="UniProtKB-KW"/>
</dbReference>
<evidence type="ECO:0000313" key="14">
    <source>
        <dbReference type="Proteomes" id="UP000002218"/>
    </source>
</evidence>
<sequence length="463" mass="48887">MADRPTPDHPDDPTPDGAAPAGLQLLPITGLPEFRPGDDLAGAIAAAAPWLTDGDVLLVTSKVVSKVEGRLIPSPTDPEERDALRRRLIDEESVRLVAQMGRTKIVENRLGIVAAAAGIDASNVLPDEIALLPDDPDASATRLRAAFADRGLDVGVIITDTQGRAWRLGVTDVAIGAAGLAVLTDHRGDVDAYGNELVVTQVAVGDELAAAGDLVKGKLGQVPVAVARGLRASGPGSLDPDAEHRTARSLIRPREEDLFRLGTDLAVAQGRREAVLLRRTVREFADQPVDPTVLARCVDIALTAPAPHHTRPVRFVWVREHRAALLEAMLAAWEADLAADGWSAERIARRTARGRVLQGAPEIVVPMITGDSRHDYPDERRRSAERTMFTVAGGAAVQALLVALAAEGLGSAWISSTIFCPAVVHAVLNLPSDWEPLGAVAVGHPSTPIDAPRPPAGGGLVLR</sequence>
<dbReference type="InterPro" id="IPR023661">
    <property type="entry name" value="FbiB"/>
</dbReference>
<dbReference type="GO" id="GO:0005525">
    <property type="term" value="F:GTP binding"/>
    <property type="evidence" value="ECO:0007669"/>
    <property type="project" value="UniProtKB-KW"/>
</dbReference>
<dbReference type="Gene3D" id="3.30.1330.100">
    <property type="entry name" value="CofE-like"/>
    <property type="match status" value="1"/>
</dbReference>
<dbReference type="Proteomes" id="UP000002218">
    <property type="component" value="Chromosome"/>
</dbReference>
<evidence type="ECO:0000256" key="6">
    <source>
        <dbReference type="ARBA" id="ARBA00023002"/>
    </source>
</evidence>
<feature type="compositionally biased region" description="Basic and acidic residues" evidence="10">
    <location>
        <begin position="1"/>
        <end position="12"/>
    </location>
</feature>
<dbReference type="NCBIfam" id="NF009810">
    <property type="entry name" value="PRK13294.1"/>
    <property type="match status" value="1"/>
</dbReference>
<evidence type="ECO:0000259" key="12">
    <source>
        <dbReference type="Pfam" id="PF01996"/>
    </source>
</evidence>
<reference evidence="14" key="1">
    <citation type="submission" date="2009-09" db="EMBL/GenBank/DDBJ databases">
        <title>The complete genome of Nakamurella multipartita DSM 44233.</title>
        <authorList>
            <consortium name="US DOE Joint Genome Institute (JGI-PGF)"/>
            <person name="Lucas S."/>
            <person name="Copeland A."/>
            <person name="Lapidus A."/>
            <person name="Glavina del Rio T."/>
            <person name="Dalin E."/>
            <person name="Tice H."/>
            <person name="Bruce D."/>
            <person name="Goodwin L."/>
            <person name="Pitluck S."/>
            <person name="Kyrpides N."/>
            <person name="Mavromatis K."/>
            <person name="Ivanova N."/>
            <person name="Ovchinnikova G."/>
            <person name="Sims D."/>
            <person name="Meincke L."/>
            <person name="Brettin T."/>
            <person name="Detter J.C."/>
            <person name="Han C."/>
            <person name="Larimer F."/>
            <person name="Land M."/>
            <person name="Hauser L."/>
            <person name="Markowitz V."/>
            <person name="Cheng J.-F."/>
            <person name="Hugenholtz P."/>
            <person name="Woyke T."/>
            <person name="Wu D."/>
            <person name="Klenk H.-P."/>
            <person name="Eisen J.A."/>
        </authorList>
    </citation>
    <scope>NUCLEOTIDE SEQUENCE [LARGE SCALE GENOMIC DNA]</scope>
    <source>
        <strain evidence="14">ATCC 700099 / DSM 44233 / CIP 104796 / JCM 9543 / NBRC 105858 / Y-104</strain>
    </source>
</reference>
<evidence type="ECO:0000256" key="5">
    <source>
        <dbReference type="ARBA" id="ARBA00022958"/>
    </source>
</evidence>
<feature type="domain" description="Coenzyme F420:L-glutamate ligase-like" evidence="12">
    <location>
        <begin position="31"/>
        <end position="229"/>
    </location>
</feature>
<dbReference type="eggNOG" id="COG0778">
    <property type="taxonomic scope" value="Bacteria"/>
</dbReference>
<name>C8XIK0_NAKMY</name>
<evidence type="ECO:0000259" key="11">
    <source>
        <dbReference type="Pfam" id="PF00881"/>
    </source>
</evidence>
<dbReference type="KEGG" id="nml:Namu_4176"/>
<dbReference type="InParanoid" id="C8XIK0"/>
<dbReference type="FunCoup" id="C8XIK0">
    <property type="interactions" value="1"/>
</dbReference>
<dbReference type="InterPro" id="IPR029479">
    <property type="entry name" value="Nitroreductase"/>
</dbReference>
<keyword evidence="3" id="KW-0547">Nucleotide-binding</keyword>
<feature type="region of interest" description="Disordered" evidence="10">
    <location>
        <begin position="1"/>
        <end position="23"/>
    </location>
</feature>
<dbReference type="HAMAP" id="MF_01259">
    <property type="entry name" value="F420_ligase_FbiB"/>
    <property type="match status" value="1"/>
</dbReference>
<dbReference type="GO" id="GO:0046872">
    <property type="term" value="F:metal ion binding"/>
    <property type="evidence" value="ECO:0007669"/>
    <property type="project" value="UniProtKB-KW"/>
</dbReference>
<keyword evidence="1" id="KW-0436">Ligase</keyword>